<dbReference type="InterPro" id="IPR013320">
    <property type="entry name" value="ConA-like_dom_sf"/>
</dbReference>
<dbReference type="GO" id="GO:0005975">
    <property type="term" value="P:carbohydrate metabolic process"/>
    <property type="evidence" value="ECO:0007669"/>
    <property type="project" value="UniProtKB-ARBA"/>
</dbReference>
<organism evidence="2 3">
    <name type="scientific">Pedobacter kyonggii</name>
    <dbReference type="NCBI Taxonomy" id="1926871"/>
    <lineage>
        <taxon>Bacteria</taxon>
        <taxon>Pseudomonadati</taxon>
        <taxon>Bacteroidota</taxon>
        <taxon>Sphingobacteriia</taxon>
        <taxon>Sphingobacteriales</taxon>
        <taxon>Sphingobacteriaceae</taxon>
        <taxon>Pedobacter</taxon>
    </lineage>
</organism>
<gene>
    <name evidence="2" type="ORF">EYS08_05260</name>
</gene>
<feature type="domain" description="DUF4983" evidence="1">
    <location>
        <begin position="485"/>
        <end position="580"/>
    </location>
</feature>
<proteinExistence type="predicted"/>
<dbReference type="AlphaFoldDB" id="A0A4Q9HGP3"/>
<dbReference type="Pfam" id="PF16356">
    <property type="entry name" value="DUF4983"/>
    <property type="match status" value="1"/>
</dbReference>
<dbReference type="OrthoDB" id="279982at2"/>
<evidence type="ECO:0000313" key="2">
    <source>
        <dbReference type="EMBL" id="TBO44004.1"/>
    </source>
</evidence>
<dbReference type="PROSITE" id="PS51257">
    <property type="entry name" value="PROKAR_LIPOPROTEIN"/>
    <property type="match status" value="1"/>
</dbReference>
<sequence length="582" mass="64623">MKNYRLITGMIALFTLGIVVLSCNSGFDKLLPSKEYNDSTTAIAKGRKVLYLIVDGARGWSVRDAQAPNITALTKNATYSWNSLSDSLSNDGNGWADLLTGVNKAKHKIIDDSFTGNKLDQYPEIFQRIKAIKPDTRTAAFAASVLFKDKLTTGADISQSYSTDAEVKTAIISELGNDASALIVGQFGAVNAAGIQFGYDNSFPAYKGAILQFDQYLGEILAALKSRKNYAKEDWLIVLTSNHGGQAVIPVEQDDKTIFSYPKANTFTIIANIGYKPYLIDKPFTGNKYTGKFLRLYSNPASSAATPATSVRAEVKNNNNIYNFGDTISFTIELKVKKNIRGTSYRYEWPVFFSKRFDKTKKVGNGWGFGWESDKWRFFMGAPGQDHQAADDPTNLIDGNWHSLAVVVLNRDFKRVIRYFRDGKYVAEKILPDNFGTMNNSAPLQMGLIPVDLNNPFDGYLSDIRIWKAALPDAVISQFSCDTRVNQSHPYWNRLIGYWPANDGSGLIIKDESPAKNDFYISVGTGTTLQWNTLNDIICPPPTGDLALLVPKTTDLTPQILSWLAIAPPDSWKLDGRVWLNQ</sequence>
<dbReference type="InterPro" id="IPR017850">
    <property type="entry name" value="Alkaline_phosphatase_core_sf"/>
</dbReference>
<name>A0A4Q9HGP3_9SPHI</name>
<dbReference type="Gene3D" id="2.60.120.200">
    <property type="match status" value="1"/>
</dbReference>
<dbReference type="Proteomes" id="UP000291819">
    <property type="component" value="Unassembled WGS sequence"/>
</dbReference>
<dbReference type="Pfam" id="PF13385">
    <property type="entry name" value="Laminin_G_3"/>
    <property type="match status" value="1"/>
</dbReference>
<dbReference type="Gene3D" id="3.40.720.10">
    <property type="entry name" value="Alkaline Phosphatase, subunit A"/>
    <property type="match status" value="1"/>
</dbReference>
<reference evidence="2 3" key="1">
    <citation type="submission" date="2019-02" db="EMBL/GenBank/DDBJ databases">
        <title>Pedobacter kyonggii whole genome sequence analysis.</title>
        <authorList>
            <person name="Dahal R.H."/>
        </authorList>
    </citation>
    <scope>NUCLEOTIDE SEQUENCE [LARGE SCALE GENOMIC DNA]</scope>
    <source>
        <strain evidence="2 3">K-4-11-1</strain>
    </source>
</reference>
<evidence type="ECO:0000313" key="3">
    <source>
        <dbReference type="Proteomes" id="UP000291819"/>
    </source>
</evidence>
<dbReference type="RefSeq" id="WP_131028866.1">
    <property type="nucleotide sequence ID" value="NZ_SIXF01000003.1"/>
</dbReference>
<dbReference type="Pfam" id="PF01663">
    <property type="entry name" value="Phosphodiest"/>
    <property type="match status" value="1"/>
</dbReference>
<dbReference type="EMBL" id="SIXF01000003">
    <property type="protein sequence ID" value="TBO44004.1"/>
    <property type="molecule type" value="Genomic_DNA"/>
</dbReference>
<keyword evidence="3" id="KW-1185">Reference proteome</keyword>
<accession>A0A4Q9HGP3</accession>
<evidence type="ECO:0000259" key="1">
    <source>
        <dbReference type="Pfam" id="PF16356"/>
    </source>
</evidence>
<dbReference type="InterPro" id="IPR002591">
    <property type="entry name" value="Phosphodiest/P_Trfase"/>
</dbReference>
<dbReference type="SUPFAM" id="SSF49899">
    <property type="entry name" value="Concanavalin A-like lectins/glucanases"/>
    <property type="match status" value="1"/>
</dbReference>
<comment type="caution">
    <text evidence="2">The sequence shown here is derived from an EMBL/GenBank/DDBJ whole genome shotgun (WGS) entry which is preliminary data.</text>
</comment>
<dbReference type="GO" id="GO:0004553">
    <property type="term" value="F:hydrolase activity, hydrolyzing O-glycosyl compounds"/>
    <property type="evidence" value="ECO:0007669"/>
    <property type="project" value="UniProtKB-ARBA"/>
</dbReference>
<protein>
    <submittedName>
        <fullName evidence="2">DUF4983 domain-containing protein</fullName>
    </submittedName>
</protein>
<dbReference type="InterPro" id="IPR032309">
    <property type="entry name" value="DUF4983"/>
</dbReference>
<dbReference type="SUPFAM" id="SSF53649">
    <property type="entry name" value="Alkaline phosphatase-like"/>
    <property type="match status" value="1"/>
</dbReference>